<keyword evidence="11 14" id="KW-0472">Membrane</keyword>
<dbReference type="PANTHER" id="PTHR30558:SF12">
    <property type="entry name" value="BIOPOLYMER TRANSPORT PROTEIN EXBD"/>
    <property type="match status" value="1"/>
</dbReference>
<proteinExistence type="inferred from homology"/>
<name>V8QS32_9BURK</name>
<evidence type="ECO:0000256" key="12">
    <source>
        <dbReference type="RuleBase" id="RU003879"/>
    </source>
</evidence>
<dbReference type="GO" id="GO:0022857">
    <property type="term" value="F:transmembrane transporter activity"/>
    <property type="evidence" value="ECO:0007669"/>
    <property type="project" value="InterPro"/>
</dbReference>
<keyword evidence="16" id="KW-1185">Reference proteome</keyword>
<evidence type="ECO:0000313" key="16">
    <source>
        <dbReference type="Proteomes" id="UP000018733"/>
    </source>
</evidence>
<dbReference type="STRING" id="1424334.W822_15335"/>
<evidence type="ECO:0000256" key="14">
    <source>
        <dbReference type="SAM" id="Phobius"/>
    </source>
</evidence>
<keyword evidence="9 12" id="KW-0653">Protein transport</keyword>
<dbReference type="eggNOG" id="COG0848">
    <property type="taxonomic scope" value="Bacteria"/>
</dbReference>
<keyword evidence="8 12" id="KW-0812">Transmembrane</keyword>
<evidence type="ECO:0000256" key="10">
    <source>
        <dbReference type="ARBA" id="ARBA00022989"/>
    </source>
</evidence>
<feature type="region of interest" description="Disordered" evidence="13">
    <location>
        <begin position="133"/>
        <end position="180"/>
    </location>
</feature>
<evidence type="ECO:0000256" key="6">
    <source>
        <dbReference type="ARBA" id="ARBA00022475"/>
    </source>
</evidence>
<dbReference type="Proteomes" id="UP000018733">
    <property type="component" value="Unassembled WGS sequence"/>
</dbReference>
<comment type="function">
    <text evidence="1">Involved in the TonB-dependent energy-dependent transport of various receptor-bound substrates.</text>
</comment>
<dbReference type="OrthoDB" id="9798629at2"/>
<dbReference type="HOGENOM" id="CLU_085305_1_1_4"/>
<protein>
    <submittedName>
        <fullName evidence="15">Biopolymer transporter ExbD</fullName>
    </submittedName>
</protein>
<evidence type="ECO:0000256" key="7">
    <source>
        <dbReference type="ARBA" id="ARBA00022519"/>
    </source>
</evidence>
<keyword evidence="10 14" id="KW-1133">Transmembrane helix</keyword>
<evidence type="ECO:0000256" key="9">
    <source>
        <dbReference type="ARBA" id="ARBA00022927"/>
    </source>
</evidence>
<evidence type="ECO:0000313" key="15">
    <source>
        <dbReference type="EMBL" id="ETF02115.1"/>
    </source>
</evidence>
<keyword evidence="6" id="KW-1003">Cell membrane</keyword>
<evidence type="ECO:0000256" key="13">
    <source>
        <dbReference type="SAM" id="MobiDB-lite"/>
    </source>
</evidence>
<evidence type="ECO:0000256" key="3">
    <source>
        <dbReference type="ARBA" id="ARBA00005811"/>
    </source>
</evidence>
<dbReference type="PATRIC" id="fig|1424334.3.peg.3083"/>
<comment type="caution">
    <text evidence="15">The sequence shown here is derived from an EMBL/GenBank/DDBJ whole genome shotgun (WGS) entry which is preliminary data.</text>
</comment>
<gene>
    <name evidence="15" type="ORF">W822_15335</name>
</gene>
<evidence type="ECO:0000256" key="11">
    <source>
        <dbReference type="ARBA" id="ARBA00023136"/>
    </source>
</evidence>
<evidence type="ECO:0000256" key="5">
    <source>
        <dbReference type="ARBA" id="ARBA00022448"/>
    </source>
</evidence>
<dbReference type="EMBL" id="AYXT01000010">
    <property type="protein sequence ID" value="ETF02115.1"/>
    <property type="molecule type" value="Genomic_DNA"/>
</dbReference>
<comment type="subunit">
    <text evidence="4">The accessory proteins ExbB and ExbD seem to form a complex with TonB.</text>
</comment>
<dbReference type="Pfam" id="PF02472">
    <property type="entry name" value="ExbD"/>
    <property type="match status" value="1"/>
</dbReference>
<evidence type="ECO:0000256" key="1">
    <source>
        <dbReference type="ARBA" id="ARBA00003540"/>
    </source>
</evidence>
<reference evidence="15 16" key="1">
    <citation type="journal article" date="2014" name="Genome Announc.">
        <title>Draft Genome Sequence of Advenella kashmirensis Strain W13003, a Polycyclic Aromatic Hydrocarbon-Degrading Bacterium.</title>
        <authorList>
            <person name="Wang X."/>
            <person name="Jin D."/>
            <person name="Zhou L."/>
            <person name="Wu L."/>
            <person name="An W."/>
            <person name="Zhao L."/>
        </authorList>
    </citation>
    <scope>NUCLEOTIDE SEQUENCE [LARGE SCALE GENOMIC DNA]</scope>
    <source>
        <strain evidence="15 16">W13003</strain>
    </source>
</reference>
<comment type="similarity">
    <text evidence="3 12">Belongs to the ExbD/TolR family.</text>
</comment>
<sequence length="180" mass="18837">MAFGSFDQKGGSASPMTEINMVPLIDVMLVLLVIFIITAPLMAHSIKIDLPQVSSKPVEQEPVIIDLAMDKTGGLYWNDTPVQMDDLREMFVNEGKQDPQPELRIRADADTRYEELAQILSMAKGSGLKKLGFITQPGSESAGGNPASEASPATGGATQGSGNAAPANGAPANSTPAPAN</sequence>
<dbReference type="GO" id="GO:0015031">
    <property type="term" value="P:protein transport"/>
    <property type="evidence" value="ECO:0007669"/>
    <property type="project" value="UniProtKB-KW"/>
</dbReference>
<dbReference type="AlphaFoldDB" id="V8QS32"/>
<feature type="transmembrane region" description="Helical" evidence="14">
    <location>
        <begin position="20"/>
        <end position="43"/>
    </location>
</feature>
<evidence type="ECO:0000256" key="4">
    <source>
        <dbReference type="ARBA" id="ARBA00011471"/>
    </source>
</evidence>
<dbReference type="GO" id="GO:0005886">
    <property type="term" value="C:plasma membrane"/>
    <property type="evidence" value="ECO:0007669"/>
    <property type="project" value="UniProtKB-SubCell"/>
</dbReference>
<keyword evidence="7" id="KW-0997">Cell inner membrane</keyword>
<organism evidence="15 16">
    <name type="scientific">Advenella kashmirensis W13003</name>
    <dbReference type="NCBI Taxonomy" id="1424334"/>
    <lineage>
        <taxon>Bacteria</taxon>
        <taxon>Pseudomonadati</taxon>
        <taxon>Pseudomonadota</taxon>
        <taxon>Betaproteobacteria</taxon>
        <taxon>Burkholderiales</taxon>
        <taxon>Alcaligenaceae</taxon>
    </lineage>
</organism>
<evidence type="ECO:0000256" key="2">
    <source>
        <dbReference type="ARBA" id="ARBA00004249"/>
    </source>
</evidence>
<dbReference type="InterPro" id="IPR003400">
    <property type="entry name" value="ExbD"/>
</dbReference>
<dbReference type="Gene3D" id="3.30.420.270">
    <property type="match status" value="1"/>
</dbReference>
<evidence type="ECO:0000256" key="8">
    <source>
        <dbReference type="ARBA" id="ARBA00022692"/>
    </source>
</evidence>
<dbReference type="PANTHER" id="PTHR30558">
    <property type="entry name" value="EXBD MEMBRANE COMPONENT OF PMF-DRIVEN MACROMOLECULE IMPORT SYSTEM"/>
    <property type="match status" value="1"/>
</dbReference>
<comment type="subcellular location">
    <subcellularLocation>
        <location evidence="2">Cell inner membrane</location>
        <topology evidence="2">Single-pass type II membrane protein</topology>
    </subcellularLocation>
    <subcellularLocation>
        <location evidence="12">Cell membrane</location>
        <topology evidence="12">Single-pass type II membrane protein</topology>
    </subcellularLocation>
</comment>
<dbReference type="RefSeq" id="WP_024006019.1">
    <property type="nucleotide sequence ID" value="NZ_KI650980.1"/>
</dbReference>
<keyword evidence="5 12" id="KW-0813">Transport</keyword>
<feature type="compositionally biased region" description="Low complexity" evidence="13">
    <location>
        <begin position="160"/>
        <end position="180"/>
    </location>
</feature>
<accession>V8QS32</accession>